<gene>
    <name evidence="2" type="ORF">LC0644_2669</name>
</gene>
<dbReference type="EMBL" id="BAYM01000390">
    <property type="protein sequence ID" value="GAN38080.1"/>
    <property type="molecule type" value="Genomic_DNA"/>
</dbReference>
<evidence type="ECO:0008006" key="4">
    <source>
        <dbReference type="Google" id="ProtNLM"/>
    </source>
</evidence>
<feature type="compositionally biased region" description="Low complexity" evidence="1">
    <location>
        <begin position="299"/>
        <end position="311"/>
    </location>
</feature>
<dbReference type="GeneID" id="57089167"/>
<dbReference type="AlphaFoldDB" id="A0A0C9P132"/>
<accession>A0A0C9P132</accession>
<comment type="caution">
    <text evidence="2">The sequence shown here is derived from an EMBL/GenBank/DDBJ whole genome shotgun (WGS) entry which is preliminary data.</text>
</comment>
<evidence type="ECO:0000313" key="2">
    <source>
        <dbReference type="EMBL" id="GAN38080.1"/>
    </source>
</evidence>
<name>A0A0C9P132_LACPA</name>
<feature type="region of interest" description="Disordered" evidence="1">
    <location>
        <begin position="293"/>
        <end position="326"/>
    </location>
</feature>
<reference evidence="3" key="1">
    <citation type="submission" date="2014-05" db="EMBL/GenBank/DDBJ databases">
        <title>Whole genome sequencing of Lactobacillus casei NRIC0644.</title>
        <authorList>
            <person name="Atarashi H."/>
            <person name="Yoshida Y."/>
            <person name="Fujimura S."/>
            <person name="Tanaka N."/>
            <person name="Shiwa Y."/>
            <person name="Yoshikawa H."/>
            <person name="Okada S."/>
            <person name="Nakagawa J."/>
        </authorList>
    </citation>
    <scope>NUCLEOTIDE SEQUENCE [LARGE SCALE GENOMIC DNA]</scope>
    <source>
        <strain evidence="3">NRIC0644</strain>
    </source>
</reference>
<protein>
    <recommendedName>
        <fullName evidence="4">Mebrane protein</fullName>
    </recommendedName>
</protein>
<organism evidence="2 3">
    <name type="scientific">Lacticaseibacillus paracasei NRIC 0644</name>
    <dbReference type="NCBI Taxonomy" id="1435038"/>
    <lineage>
        <taxon>Bacteria</taxon>
        <taxon>Bacillati</taxon>
        <taxon>Bacillota</taxon>
        <taxon>Bacilli</taxon>
        <taxon>Lactobacillales</taxon>
        <taxon>Lactobacillaceae</taxon>
        <taxon>Lacticaseibacillus</taxon>
    </lineage>
</organism>
<proteinExistence type="predicted"/>
<dbReference type="Proteomes" id="UP000032552">
    <property type="component" value="Unassembled WGS sequence"/>
</dbReference>
<sequence>MDYELKLRRHASREIDKYWENFQKSTSYQHLLTVPGFSQVPPDEIRLILVTFFVHAFDNLRSTIQALDTEHVAAGLQETLQTYHDDALDRSESLAIAAELLKTFMIWLIATNEIKLTILEFVDALMNVFVTATYLLGLTEEEALTSPFGNDDFDLPGVDDAFSDPDNDVDFDSENMAELFQLTMTFLESKTWLQVPKPVQNQELFGATTLFLAHTIQSLFGHDPKNWTAQDIKAAMSMLLYDKKTIGPDQRAVIGQMVAIFIRSTTTSHLWTPTQRQALATAAESRVQELVAAKPAPQQPTSNPTETTTNNRVVPIAGWQKHKHDK</sequence>
<evidence type="ECO:0000256" key="1">
    <source>
        <dbReference type="SAM" id="MobiDB-lite"/>
    </source>
</evidence>
<dbReference type="RefSeq" id="WP_003563408.1">
    <property type="nucleotide sequence ID" value="NZ_BAYM01000390.1"/>
</dbReference>
<evidence type="ECO:0000313" key="3">
    <source>
        <dbReference type="Proteomes" id="UP000032552"/>
    </source>
</evidence>